<accession>A0ACC2GGW1</accession>
<protein>
    <submittedName>
        <fullName evidence="1">Uncharacterized protein</fullName>
    </submittedName>
</protein>
<dbReference type="Proteomes" id="UP001157502">
    <property type="component" value="Chromosome 13"/>
</dbReference>
<comment type="caution">
    <text evidence="1">The sequence shown here is derived from an EMBL/GenBank/DDBJ whole genome shotgun (WGS) entry which is preliminary data.</text>
</comment>
<organism evidence="1 2">
    <name type="scientific">Dallia pectoralis</name>
    <name type="common">Alaska blackfish</name>
    <dbReference type="NCBI Taxonomy" id="75939"/>
    <lineage>
        <taxon>Eukaryota</taxon>
        <taxon>Metazoa</taxon>
        <taxon>Chordata</taxon>
        <taxon>Craniata</taxon>
        <taxon>Vertebrata</taxon>
        <taxon>Euteleostomi</taxon>
        <taxon>Actinopterygii</taxon>
        <taxon>Neopterygii</taxon>
        <taxon>Teleostei</taxon>
        <taxon>Protacanthopterygii</taxon>
        <taxon>Esociformes</taxon>
        <taxon>Umbridae</taxon>
        <taxon>Dallia</taxon>
    </lineage>
</organism>
<evidence type="ECO:0000313" key="1">
    <source>
        <dbReference type="EMBL" id="KAJ8002695.1"/>
    </source>
</evidence>
<proteinExistence type="predicted"/>
<reference evidence="1" key="1">
    <citation type="submission" date="2021-05" db="EMBL/GenBank/DDBJ databases">
        <authorList>
            <person name="Pan Q."/>
            <person name="Jouanno E."/>
            <person name="Zahm M."/>
            <person name="Klopp C."/>
            <person name="Cabau C."/>
            <person name="Louis A."/>
            <person name="Berthelot C."/>
            <person name="Parey E."/>
            <person name="Roest Crollius H."/>
            <person name="Montfort J."/>
            <person name="Robinson-Rechavi M."/>
            <person name="Bouchez O."/>
            <person name="Lampietro C."/>
            <person name="Lopez Roques C."/>
            <person name="Donnadieu C."/>
            <person name="Postlethwait J."/>
            <person name="Bobe J."/>
            <person name="Dillon D."/>
            <person name="Chandos A."/>
            <person name="von Hippel F."/>
            <person name="Guiguen Y."/>
        </authorList>
    </citation>
    <scope>NUCLEOTIDE SEQUENCE</scope>
    <source>
        <strain evidence="1">YG-Jan2019</strain>
    </source>
</reference>
<evidence type="ECO:0000313" key="2">
    <source>
        <dbReference type="Proteomes" id="UP001157502"/>
    </source>
</evidence>
<name>A0ACC2GGW1_DALPE</name>
<dbReference type="EMBL" id="CM055740">
    <property type="protein sequence ID" value="KAJ8002695.1"/>
    <property type="molecule type" value="Genomic_DNA"/>
</dbReference>
<keyword evidence="2" id="KW-1185">Reference proteome</keyword>
<sequence length="368" mass="42053">MGQSLDGEENEEVELSDIQPLYTAFMKKCPSGALHLHEFKSLFGRQTLSEEENLFMETIFSSFDSNRDNVMDFMEFVAAVHLVLRGKLEDRLKWSFKVYDRDGNGKLDRHEVRHIIKIIYKIKKTNSDMTPEEICNRIFERVDQNGDGHPVSPHCHLLTSAHGYCSGTHNVPVYDGYTLPHAITRLNLAGRDLTDYLMKILQKKRGYSFVTTTERETVRDIKEKLCYVALDFENEMATAASSSSLEKSYELLDGRGITISNERFRCPETLFQPSFIGMEYAGIHETTYNGIMKCDIDIRTDLYANTVLSGGATMYPGIGERMQKENTALAHSTMKIKAMLISKDEYEEAGPSIVHRKFFLFNFQLAPK</sequence>
<gene>
    <name evidence="1" type="ORF">DPEC_G00161600</name>
</gene>